<sequence>MTVVVVDTSALVAIMTGEPARGWLADQLSSATGRFIAAPTALELGIVLEARASAAVGIAKRTLREARIVVVPFDEELADRAQDAWRRFGKGRHSAALNFGDCCTYALAEQSGHPILCVGDDFRRTDLPVLQPPG</sequence>
<comment type="cofactor">
    <cofactor evidence="1 8">
        <name>Mg(2+)</name>
        <dbReference type="ChEBI" id="CHEBI:18420"/>
    </cofactor>
</comment>
<evidence type="ECO:0000256" key="2">
    <source>
        <dbReference type="ARBA" id="ARBA00022649"/>
    </source>
</evidence>
<evidence type="ECO:0000256" key="3">
    <source>
        <dbReference type="ARBA" id="ARBA00022722"/>
    </source>
</evidence>
<dbReference type="AlphaFoldDB" id="A0A543P1N4"/>
<evidence type="ECO:0000256" key="6">
    <source>
        <dbReference type="ARBA" id="ARBA00022842"/>
    </source>
</evidence>
<feature type="binding site" evidence="8">
    <location>
        <position position="7"/>
    </location>
    <ligand>
        <name>Mg(2+)</name>
        <dbReference type="ChEBI" id="CHEBI:18420"/>
    </ligand>
</feature>
<proteinExistence type="inferred from homology"/>
<feature type="binding site" evidence="8">
    <location>
        <position position="101"/>
    </location>
    <ligand>
        <name>Mg(2+)</name>
        <dbReference type="ChEBI" id="CHEBI:18420"/>
    </ligand>
</feature>
<evidence type="ECO:0000313" key="11">
    <source>
        <dbReference type="Proteomes" id="UP000319865"/>
    </source>
</evidence>
<organism evidence="10 11">
    <name type="scientific">Blastococcus colisei</name>
    <dbReference type="NCBI Taxonomy" id="1564162"/>
    <lineage>
        <taxon>Bacteria</taxon>
        <taxon>Bacillati</taxon>
        <taxon>Actinomycetota</taxon>
        <taxon>Actinomycetes</taxon>
        <taxon>Geodermatophilales</taxon>
        <taxon>Geodermatophilaceae</taxon>
        <taxon>Blastococcus</taxon>
    </lineage>
</organism>
<dbReference type="InterPro" id="IPR029060">
    <property type="entry name" value="PIN-like_dom_sf"/>
</dbReference>
<keyword evidence="11" id="KW-1185">Reference proteome</keyword>
<comment type="caution">
    <text evidence="10">The sequence shown here is derived from an EMBL/GenBank/DDBJ whole genome shotgun (WGS) entry which is preliminary data.</text>
</comment>
<keyword evidence="5 8" id="KW-0378">Hydrolase</keyword>
<dbReference type="GO" id="GO:0016787">
    <property type="term" value="F:hydrolase activity"/>
    <property type="evidence" value="ECO:0007669"/>
    <property type="project" value="UniProtKB-KW"/>
</dbReference>
<keyword evidence="8" id="KW-0800">Toxin</keyword>
<comment type="function">
    <text evidence="8">Toxic component of a toxin-antitoxin (TA) system. An RNase.</text>
</comment>
<dbReference type="EMBL" id="VFQE01000002">
    <property type="protein sequence ID" value="TQN37971.1"/>
    <property type="molecule type" value="Genomic_DNA"/>
</dbReference>
<evidence type="ECO:0000256" key="1">
    <source>
        <dbReference type="ARBA" id="ARBA00001946"/>
    </source>
</evidence>
<feature type="domain" description="PIN" evidence="9">
    <location>
        <begin position="4"/>
        <end position="126"/>
    </location>
</feature>
<evidence type="ECO:0000313" key="10">
    <source>
        <dbReference type="EMBL" id="TQN37971.1"/>
    </source>
</evidence>
<dbReference type="EC" id="3.1.-.-" evidence="8"/>
<dbReference type="GO" id="GO:0090729">
    <property type="term" value="F:toxin activity"/>
    <property type="evidence" value="ECO:0007669"/>
    <property type="project" value="UniProtKB-KW"/>
</dbReference>
<keyword evidence="3 8" id="KW-0540">Nuclease</keyword>
<dbReference type="InterPro" id="IPR050556">
    <property type="entry name" value="Type_II_TA_system_RNase"/>
</dbReference>
<reference evidence="10 11" key="1">
    <citation type="submission" date="2019-06" db="EMBL/GenBank/DDBJ databases">
        <title>Sequencing the genomes of 1000 actinobacteria strains.</title>
        <authorList>
            <person name="Klenk H.-P."/>
        </authorList>
    </citation>
    <scope>NUCLEOTIDE SEQUENCE [LARGE SCALE GENOMIC DNA]</scope>
    <source>
        <strain evidence="10 11">DSM 46837</strain>
    </source>
</reference>
<comment type="similarity">
    <text evidence="7 8">Belongs to the PINc/VapC protein family.</text>
</comment>
<evidence type="ECO:0000259" key="9">
    <source>
        <dbReference type="Pfam" id="PF01850"/>
    </source>
</evidence>
<evidence type="ECO:0000256" key="8">
    <source>
        <dbReference type="HAMAP-Rule" id="MF_00265"/>
    </source>
</evidence>
<dbReference type="InterPro" id="IPR002716">
    <property type="entry name" value="PIN_dom"/>
</dbReference>
<evidence type="ECO:0000256" key="4">
    <source>
        <dbReference type="ARBA" id="ARBA00022723"/>
    </source>
</evidence>
<gene>
    <name evidence="8" type="primary">vapC</name>
    <name evidence="10" type="ORF">FHU33_4649</name>
</gene>
<dbReference type="InterPro" id="IPR022907">
    <property type="entry name" value="VapC_family"/>
</dbReference>
<evidence type="ECO:0000256" key="5">
    <source>
        <dbReference type="ARBA" id="ARBA00022801"/>
    </source>
</evidence>
<dbReference type="Proteomes" id="UP000319865">
    <property type="component" value="Unassembled WGS sequence"/>
</dbReference>
<protein>
    <recommendedName>
        <fullName evidence="8">Ribonuclease VapC</fullName>
        <shortName evidence="8">RNase VapC</shortName>
        <ecNumber evidence="8">3.1.-.-</ecNumber>
    </recommendedName>
    <alternativeName>
        <fullName evidence="8">Toxin VapC</fullName>
    </alternativeName>
</protein>
<dbReference type="SUPFAM" id="SSF88723">
    <property type="entry name" value="PIN domain-like"/>
    <property type="match status" value="1"/>
</dbReference>
<keyword evidence="4 8" id="KW-0479">Metal-binding</keyword>
<dbReference type="GO" id="GO:0000287">
    <property type="term" value="F:magnesium ion binding"/>
    <property type="evidence" value="ECO:0007669"/>
    <property type="project" value="UniProtKB-UniRule"/>
</dbReference>
<dbReference type="OrthoDB" id="32625at2"/>
<accession>A0A543P1N4</accession>
<name>A0A543P1N4_9ACTN</name>
<dbReference type="Pfam" id="PF01850">
    <property type="entry name" value="PIN"/>
    <property type="match status" value="1"/>
</dbReference>
<dbReference type="PANTHER" id="PTHR33653:SF1">
    <property type="entry name" value="RIBONUCLEASE VAPC2"/>
    <property type="match status" value="1"/>
</dbReference>
<evidence type="ECO:0000256" key="7">
    <source>
        <dbReference type="ARBA" id="ARBA00038093"/>
    </source>
</evidence>
<dbReference type="HAMAP" id="MF_00265">
    <property type="entry name" value="VapC_Nob1"/>
    <property type="match status" value="1"/>
</dbReference>
<dbReference type="PANTHER" id="PTHR33653">
    <property type="entry name" value="RIBONUCLEASE VAPC2"/>
    <property type="match status" value="1"/>
</dbReference>
<dbReference type="Gene3D" id="3.40.50.1010">
    <property type="entry name" value="5'-nuclease"/>
    <property type="match status" value="1"/>
</dbReference>
<keyword evidence="2 8" id="KW-1277">Toxin-antitoxin system</keyword>
<keyword evidence="6 8" id="KW-0460">Magnesium</keyword>
<dbReference type="RefSeq" id="WP_142027863.1">
    <property type="nucleotide sequence ID" value="NZ_VFQE01000002.1"/>
</dbReference>
<dbReference type="CDD" id="cd09871">
    <property type="entry name" value="PIN_MtVapC28-VapC30-like"/>
    <property type="match status" value="1"/>
</dbReference>
<dbReference type="GO" id="GO:0004540">
    <property type="term" value="F:RNA nuclease activity"/>
    <property type="evidence" value="ECO:0007669"/>
    <property type="project" value="InterPro"/>
</dbReference>